<name>A0A226X4V9_CABSO</name>
<dbReference type="RefSeq" id="WP_256982500.1">
    <property type="nucleotide sequence ID" value="NZ_MTHB01000063.1"/>
</dbReference>
<comment type="caution">
    <text evidence="1">The sequence shown here is derived from an EMBL/GenBank/DDBJ whole genome shotgun (WGS) entry which is preliminary data.</text>
</comment>
<gene>
    <name evidence="1" type="ORF">BSU04_12140</name>
</gene>
<dbReference type="AlphaFoldDB" id="A0A226X4V9"/>
<dbReference type="EMBL" id="MTHB01000063">
    <property type="protein sequence ID" value="OXC78492.1"/>
    <property type="molecule type" value="Genomic_DNA"/>
</dbReference>
<sequence>MTTIQFIERDCRAEFAIVPIENWNRVAPLIEDLDDEALFDQAKAADDGLHCQSLRLMLSWPARTQYAPGANIAISLRTR</sequence>
<organism evidence="1 2">
    <name type="scientific">Caballeronia sordidicola</name>
    <name type="common">Burkholderia sordidicola</name>
    <dbReference type="NCBI Taxonomy" id="196367"/>
    <lineage>
        <taxon>Bacteria</taxon>
        <taxon>Pseudomonadati</taxon>
        <taxon>Pseudomonadota</taxon>
        <taxon>Betaproteobacteria</taxon>
        <taxon>Burkholderiales</taxon>
        <taxon>Burkholderiaceae</taxon>
        <taxon>Caballeronia</taxon>
    </lineage>
</organism>
<evidence type="ECO:0000313" key="1">
    <source>
        <dbReference type="EMBL" id="OXC78492.1"/>
    </source>
</evidence>
<dbReference type="Proteomes" id="UP000214720">
    <property type="component" value="Unassembled WGS sequence"/>
</dbReference>
<evidence type="ECO:0000313" key="2">
    <source>
        <dbReference type="Proteomes" id="UP000214720"/>
    </source>
</evidence>
<reference evidence="2" key="1">
    <citation type="submission" date="2017-01" db="EMBL/GenBank/DDBJ databases">
        <title>Genome Analysis of Deinococcus marmoris KOPRI26562.</title>
        <authorList>
            <person name="Kim J.H."/>
            <person name="Oh H.-M."/>
        </authorList>
    </citation>
    <scope>NUCLEOTIDE SEQUENCE [LARGE SCALE GENOMIC DNA]</scope>
    <source>
        <strain evidence="2">PAMC 26633</strain>
    </source>
</reference>
<protein>
    <submittedName>
        <fullName evidence="1">RelB/StbD replicon stabilization protein (Antitoxin to RelE/StbE)</fullName>
    </submittedName>
</protein>
<accession>A0A226X4V9</accession>
<proteinExistence type="predicted"/>